<dbReference type="AlphaFoldDB" id="A0A0K2USY0"/>
<proteinExistence type="predicted"/>
<reference evidence="1" key="1">
    <citation type="submission" date="2014-05" db="EMBL/GenBank/DDBJ databases">
        <authorList>
            <person name="Chronopoulou M."/>
        </authorList>
    </citation>
    <scope>NUCLEOTIDE SEQUENCE</scope>
    <source>
        <tissue evidence="1">Whole organism</tissue>
    </source>
</reference>
<organism evidence="1">
    <name type="scientific">Lepeophtheirus salmonis</name>
    <name type="common">Salmon louse</name>
    <name type="synonym">Caligus salmonis</name>
    <dbReference type="NCBI Taxonomy" id="72036"/>
    <lineage>
        <taxon>Eukaryota</taxon>
        <taxon>Metazoa</taxon>
        <taxon>Ecdysozoa</taxon>
        <taxon>Arthropoda</taxon>
        <taxon>Crustacea</taxon>
        <taxon>Multicrustacea</taxon>
        <taxon>Hexanauplia</taxon>
        <taxon>Copepoda</taxon>
        <taxon>Siphonostomatoida</taxon>
        <taxon>Caligidae</taxon>
        <taxon>Lepeophtheirus</taxon>
    </lineage>
</organism>
<name>A0A0K2USY0_LEPSM</name>
<protein>
    <submittedName>
        <fullName evidence="1">Uncharacterized protein</fullName>
    </submittedName>
</protein>
<evidence type="ECO:0000313" key="1">
    <source>
        <dbReference type="EMBL" id="CDW40826.1"/>
    </source>
</evidence>
<sequence>MVSFVENSAIAGSSGIKYAGRILERRDNLAPTVLALLRLKSISLIFLECRIGTSLIDSTPPAMQMSYTPAEIRPAQLVMDWFEDMHAIVTVCAGILSEKPAPRAASLAIFEVFTSWITVPTQM</sequence>
<dbReference type="EMBL" id="HACA01023465">
    <property type="protein sequence ID" value="CDW40826.1"/>
    <property type="molecule type" value="Transcribed_RNA"/>
</dbReference>
<accession>A0A0K2USY0</accession>